<name>A0A1V6QX17_9EURO</name>
<reference evidence="2" key="1">
    <citation type="journal article" date="2017" name="Nat. Microbiol.">
        <title>Global analysis of biosynthetic gene clusters reveals vast potential of secondary metabolite production in Penicillium species.</title>
        <authorList>
            <person name="Nielsen J.C."/>
            <person name="Grijseels S."/>
            <person name="Prigent S."/>
            <person name="Ji B."/>
            <person name="Dainat J."/>
            <person name="Nielsen K.F."/>
            <person name="Frisvad J.C."/>
            <person name="Workman M."/>
            <person name="Nielsen J."/>
        </authorList>
    </citation>
    <scope>NUCLEOTIDE SEQUENCE [LARGE SCALE GENOMIC DNA]</scope>
    <source>
        <strain evidence="2">IBT 29486</strain>
    </source>
</reference>
<dbReference type="AlphaFoldDB" id="A0A1V6QX17"/>
<dbReference type="EMBL" id="MDYP01000179">
    <property type="protein sequence ID" value="OQD93546.1"/>
    <property type="molecule type" value="Genomic_DNA"/>
</dbReference>
<organism evidence="1 2">
    <name type="scientific">Penicillium vulpinum</name>
    <dbReference type="NCBI Taxonomy" id="29845"/>
    <lineage>
        <taxon>Eukaryota</taxon>
        <taxon>Fungi</taxon>
        <taxon>Dikarya</taxon>
        <taxon>Ascomycota</taxon>
        <taxon>Pezizomycotina</taxon>
        <taxon>Eurotiomycetes</taxon>
        <taxon>Eurotiomycetidae</taxon>
        <taxon>Eurotiales</taxon>
        <taxon>Aspergillaceae</taxon>
        <taxon>Penicillium</taxon>
    </lineage>
</organism>
<proteinExistence type="predicted"/>
<sequence length="134" mass="14810">MTSRFHRALNARQVLEVPMDDVRFISFNAQIRSIGTQNLNGCTAVGLFSPAGAIMTHIPPNPDPRLGIANLRRLMGQFILLYHQHLAEFPSDVTSIVVGGTYRGTMALEDHLTEIRSILSREGISPGFRSYSVS</sequence>
<accession>A0A1V6QX17</accession>
<evidence type="ECO:0000313" key="1">
    <source>
        <dbReference type="EMBL" id="OQD93546.1"/>
    </source>
</evidence>
<evidence type="ECO:0000313" key="2">
    <source>
        <dbReference type="Proteomes" id="UP000191518"/>
    </source>
</evidence>
<gene>
    <name evidence="1" type="ORF">PENVUL_c180G00016</name>
</gene>
<protein>
    <submittedName>
        <fullName evidence="1">Uncharacterized protein</fullName>
    </submittedName>
</protein>
<dbReference type="OrthoDB" id="5368615at2759"/>
<comment type="caution">
    <text evidence="1">The sequence shown here is derived from an EMBL/GenBank/DDBJ whole genome shotgun (WGS) entry which is preliminary data.</text>
</comment>
<keyword evidence="2" id="KW-1185">Reference proteome</keyword>
<dbReference type="Proteomes" id="UP000191518">
    <property type="component" value="Unassembled WGS sequence"/>
</dbReference>